<dbReference type="InterPro" id="IPR012551">
    <property type="entry name" value="DUF1707_SHOCT-like"/>
</dbReference>
<dbReference type="EMBL" id="BAAAMY010000001">
    <property type="protein sequence ID" value="GAA1907008.1"/>
    <property type="molecule type" value="Genomic_DNA"/>
</dbReference>
<feature type="region of interest" description="Disordered" evidence="1">
    <location>
        <begin position="66"/>
        <end position="88"/>
    </location>
</feature>
<reference evidence="4 5" key="1">
    <citation type="journal article" date="2019" name="Int. J. Syst. Evol. Microbiol.">
        <title>The Global Catalogue of Microorganisms (GCM) 10K type strain sequencing project: providing services to taxonomists for standard genome sequencing and annotation.</title>
        <authorList>
            <consortium name="The Broad Institute Genomics Platform"/>
            <consortium name="The Broad Institute Genome Sequencing Center for Infectious Disease"/>
            <person name="Wu L."/>
            <person name="Ma J."/>
        </authorList>
    </citation>
    <scope>NUCLEOTIDE SEQUENCE [LARGE SCALE GENOMIC DNA]</scope>
    <source>
        <strain evidence="4 5">JCM 14046</strain>
    </source>
</reference>
<keyword evidence="2" id="KW-1133">Transmembrane helix</keyword>
<feature type="domain" description="DUF1707" evidence="3">
    <location>
        <begin position="9"/>
        <end position="61"/>
    </location>
</feature>
<evidence type="ECO:0000256" key="1">
    <source>
        <dbReference type="SAM" id="MobiDB-lite"/>
    </source>
</evidence>
<dbReference type="Pfam" id="PF08044">
    <property type="entry name" value="DUF1707"/>
    <property type="match status" value="1"/>
</dbReference>
<name>A0ABN2NY23_9ACTN</name>
<evidence type="ECO:0000259" key="3">
    <source>
        <dbReference type="Pfam" id="PF08044"/>
    </source>
</evidence>
<dbReference type="Proteomes" id="UP001501612">
    <property type="component" value="Unassembled WGS sequence"/>
</dbReference>
<evidence type="ECO:0000256" key="2">
    <source>
        <dbReference type="SAM" id="Phobius"/>
    </source>
</evidence>
<protein>
    <recommendedName>
        <fullName evidence="3">DUF1707 domain-containing protein</fullName>
    </recommendedName>
</protein>
<dbReference type="RefSeq" id="WP_344003174.1">
    <property type="nucleotide sequence ID" value="NZ_BAAAMY010000001.1"/>
</dbReference>
<accession>A0ABN2NY23</accession>
<evidence type="ECO:0000313" key="4">
    <source>
        <dbReference type="EMBL" id="GAA1907008.1"/>
    </source>
</evidence>
<comment type="caution">
    <text evidence="4">The sequence shown here is derived from an EMBL/GenBank/DDBJ whole genome shotgun (WGS) entry which is preliminary data.</text>
</comment>
<sequence length="162" mass="16842">MSGYDGSSLRIGDAERDTAAAALGEHFASGRLDSDEYDERVAAVWTAKVRGDLPVLFADLPGGPPESLRLGPAPSAPRARSGAAGPASGVAQGRARAVARRAGELPTWVLVVAGIVLVPTAFVVVSSALPLIVAALAVWFFLKGPGRCDAQGHHPWNRAVRR</sequence>
<keyword evidence="2" id="KW-0472">Membrane</keyword>
<gene>
    <name evidence="4" type="ORF">GCM10009737_04740</name>
</gene>
<evidence type="ECO:0000313" key="5">
    <source>
        <dbReference type="Proteomes" id="UP001501612"/>
    </source>
</evidence>
<keyword evidence="5" id="KW-1185">Reference proteome</keyword>
<feature type="compositionally biased region" description="Low complexity" evidence="1">
    <location>
        <begin position="71"/>
        <end position="88"/>
    </location>
</feature>
<feature type="transmembrane region" description="Helical" evidence="2">
    <location>
        <begin position="109"/>
        <end position="142"/>
    </location>
</feature>
<organism evidence="4 5">
    <name type="scientific">Nocardioides lentus</name>
    <dbReference type="NCBI Taxonomy" id="338077"/>
    <lineage>
        <taxon>Bacteria</taxon>
        <taxon>Bacillati</taxon>
        <taxon>Actinomycetota</taxon>
        <taxon>Actinomycetes</taxon>
        <taxon>Propionibacteriales</taxon>
        <taxon>Nocardioidaceae</taxon>
        <taxon>Nocardioides</taxon>
    </lineage>
</organism>
<keyword evidence="2" id="KW-0812">Transmembrane</keyword>
<proteinExistence type="predicted"/>